<proteinExistence type="predicted"/>
<protein>
    <recommendedName>
        <fullName evidence="1">Jacalin-type lectin domain-containing protein</fullName>
    </recommendedName>
</protein>
<dbReference type="PROSITE" id="PS51752">
    <property type="entry name" value="JACALIN_LECTIN"/>
    <property type="match status" value="1"/>
</dbReference>
<name>A0AAE4W2D0_AGRVI</name>
<dbReference type="SUPFAM" id="SSF51101">
    <property type="entry name" value="Mannose-binding lectins"/>
    <property type="match status" value="1"/>
</dbReference>
<evidence type="ECO:0000313" key="2">
    <source>
        <dbReference type="EMBL" id="MBF2716755.1"/>
    </source>
</evidence>
<dbReference type="Proteomes" id="UP000179536">
    <property type="component" value="Unassembled WGS sequence"/>
</dbReference>
<keyword evidence="5" id="KW-1185">Reference proteome</keyword>
<dbReference type="OMA" id="ICKGESS"/>
<accession>A0AAE4W2D0</accession>
<reference evidence="5 6" key="1">
    <citation type="submission" date="2019-11" db="EMBL/GenBank/DDBJ databases">
        <title>Whole-genome sequencing of Allorhizobium vitis.</title>
        <authorList>
            <person name="Gan H.M."/>
            <person name="Savka M.A."/>
        </authorList>
    </citation>
    <scope>NUCLEOTIDE SEQUENCE [LARGE SCALE GENOMIC DNA]</scope>
    <source>
        <strain evidence="4 6">RF2/1</strain>
        <strain evidence="3 5">T1/7</strain>
    </source>
</reference>
<evidence type="ECO:0000259" key="1">
    <source>
        <dbReference type="PROSITE" id="PS51752"/>
    </source>
</evidence>
<evidence type="ECO:0000313" key="4">
    <source>
        <dbReference type="EMBL" id="MUP12262.1"/>
    </source>
</evidence>
<reference evidence="2" key="2">
    <citation type="submission" date="2020-11" db="EMBL/GenBank/DDBJ databases">
        <title>Agrobacterium vitis strain K377 genome.</title>
        <authorList>
            <person name="Xi H."/>
        </authorList>
    </citation>
    <scope>NUCLEOTIDE SEQUENCE</scope>
    <source>
        <strain evidence="2">K377</strain>
    </source>
</reference>
<gene>
    <name evidence="4" type="ORF">BBK91_020595</name>
    <name evidence="3" type="ORF">BBL17_022670</name>
    <name evidence="2" type="ORF">IEI95_021315</name>
</gene>
<evidence type="ECO:0000313" key="7">
    <source>
        <dbReference type="Proteomes" id="UP000655037"/>
    </source>
</evidence>
<organism evidence="2 7">
    <name type="scientific">Agrobacterium vitis</name>
    <name type="common">Rhizobium vitis</name>
    <dbReference type="NCBI Taxonomy" id="373"/>
    <lineage>
        <taxon>Bacteria</taxon>
        <taxon>Pseudomonadati</taxon>
        <taxon>Pseudomonadota</taxon>
        <taxon>Alphaproteobacteria</taxon>
        <taxon>Hyphomicrobiales</taxon>
        <taxon>Rhizobiaceae</taxon>
        <taxon>Rhizobium/Agrobacterium group</taxon>
        <taxon>Agrobacterium</taxon>
    </lineage>
</organism>
<dbReference type="AlphaFoldDB" id="A0AAE4W2D0"/>
<dbReference type="Pfam" id="PF01419">
    <property type="entry name" value="Jacalin"/>
    <property type="match status" value="1"/>
</dbReference>
<sequence>MNIEVSSVKATAPTTLFQGYNSVLGQGLSTAVQGKSATTGASSEVICSVSTTIEELAKSLSIDQSLSVGFGPVGGADEKMEFMASLKVTTYSVSVTVYARHGTGGTSFTDVSFEQGISIPTDDASANQFVRAYGDSFVSSVQTGGEYMAVYTFYSQTREEQASLVTSLKANGIFDGVSVGGSLQTAMTNFLKVTTVNYAFRQKVTGLLNPALPLPSDFVAFAVKFPSIPIDAPVVTSISSTGYEAVPNAGNAFDKVSANRNYFTGGSIDSGLTGSLTTITQALNQMNWISNIYNFYGGFSDQTLITNTSTATSDINAIKTQMSAFGTAAAGNFPALNLPSLKNGTPTLKFNVQTSSYWGGDGGSPFDDIDISTYISRKTRVSAIGLRTGNRTDQLRTSYIDDTGQFSTKTHGGGGGSDRGTLQILEGQFITRISGRSGNRLDQVQFQISDGRGIGGGGGGGSAFDWSPPSGSFVMGFSGRSGNEVDRLQVYYGKFKPASWII</sequence>
<dbReference type="EMBL" id="MBFE02000021">
    <property type="protein sequence ID" value="MUO44589.1"/>
    <property type="molecule type" value="Genomic_DNA"/>
</dbReference>
<evidence type="ECO:0000313" key="6">
    <source>
        <dbReference type="Proteomes" id="UP000179536"/>
    </source>
</evidence>
<comment type="caution">
    <text evidence="2">The sequence shown here is derived from an EMBL/GenBank/DDBJ whole genome shotgun (WGS) entry which is preliminary data.</text>
</comment>
<dbReference type="RefSeq" id="WP_015915350.1">
    <property type="nucleotide sequence ID" value="NZ_JACXXJ020000005.1"/>
</dbReference>
<dbReference type="EMBL" id="JACXXJ020000005">
    <property type="protein sequence ID" value="MBF2716755.1"/>
    <property type="molecule type" value="Genomic_DNA"/>
</dbReference>
<dbReference type="Proteomes" id="UP000655037">
    <property type="component" value="Unassembled WGS sequence"/>
</dbReference>
<dbReference type="CDD" id="cd09614">
    <property type="entry name" value="griffithsin_like"/>
    <property type="match status" value="1"/>
</dbReference>
<dbReference type="InterPro" id="IPR036404">
    <property type="entry name" value="Jacalin-like_lectin_dom_sf"/>
</dbReference>
<dbReference type="InterPro" id="IPR001229">
    <property type="entry name" value="Jacalin-like_lectin_dom"/>
</dbReference>
<dbReference type="EMBL" id="MBFA02000015">
    <property type="protein sequence ID" value="MUP12262.1"/>
    <property type="molecule type" value="Genomic_DNA"/>
</dbReference>
<dbReference type="Gene3D" id="2.100.10.30">
    <property type="entry name" value="Jacalin-like lectin domain"/>
    <property type="match status" value="1"/>
</dbReference>
<evidence type="ECO:0000313" key="5">
    <source>
        <dbReference type="Proteomes" id="UP000179454"/>
    </source>
</evidence>
<dbReference type="Proteomes" id="UP000179454">
    <property type="component" value="Unassembled WGS sequence"/>
</dbReference>
<evidence type="ECO:0000313" key="3">
    <source>
        <dbReference type="EMBL" id="MUO44589.1"/>
    </source>
</evidence>
<feature type="domain" description="Jacalin-type lectin" evidence="1">
    <location>
        <begin position="352"/>
        <end position="494"/>
    </location>
</feature>